<dbReference type="Proteomes" id="UP000249169">
    <property type="component" value="Unassembled WGS sequence"/>
</dbReference>
<evidence type="ECO:0000313" key="2">
    <source>
        <dbReference type="EMBL" id="RAL21201.1"/>
    </source>
</evidence>
<feature type="chain" id="PRO_5016411736" description="Choice-of-anchor D domain-containing protein" evidence="1">
    <location>
        <begin position="32"/>
        <end position="654"/>
    </location>
</feature>
<organism evidence="2 3">
    <name type="scientific">Lujinxingia litoralis</name>
    <dbReference type="NCBI Taxonomy" id="2211119"/>
    <lineage>
        <taxon>Bacteria</taxon>
        <taxon>Deltaproteobacteria</taxon>
        <taxon>Bradymonadales</taxon>
        <taxon>Lujinxingiaceae</taxon>
        <taxon>Lujinxingia</taxon>
    </lineage>
</organism>
<feature type="signal peptide" evidence="1">
    <location>
        <begin position="1"/>
        <end position="31"/>
    </location>
</feature>
<name>A0A328C366_9DELT</name>
<dbReference type="InterPro" id="IPR013783">
    <property type="entry name" value="Ig-like_fold"/>
</dbReference>
<evidence type="ECO:0008006" key="4">
    <source>
        <dbReference type="Google" id="ProtNLM"/>
    </source>
</evidence>
<proteinExistence type="predicted"/>
<reference evidence="2 3" key="1">
    <citation type="submission" date="2018-05" db="EMBL/GenBank/DDBJ databases">
        <title>Lujinxingia marina gen. nov. sp. nov., a new facultative anaerobic member of the class Deltaproteobacteria, and proposal of Lujinxingaceae fam. nov.</title>
        <authorList>
            <person name="Li C.-M."/>
        </authorList>
    </citation>
    <scope>NUCLEOTIDE SEQUENCE [LARGE SCALE GENOMIC DNA]</scope>
    <source>
        <strain evidence="2 3">B210</strain>
    </source>
</reference>
<dbReference type="OrthoDB" id="5479562at2"/>
<dbReference type="RefSeq" id="WP_111730489.1">
    <property type="nucleotide sequence ID" value="NZ_QHKO01000006.1"/>
</dbReference>
<keyword evidence="3" id="KW-1185">Reference proteome</keyword>
<dbReference type="NCBIfam" id="NF012200">
    <property type="entry name" value="choice_anch_D"/>
    <property type="match status" value="3"/>
</dbReference>
<evidence type="ECO:0000256" key="1">
    <source>
        <dbReference type="SAM" id="SignalP"/>
    </source>
</evidence>
<dbReference type="SUPFAM" id="SSF49299">
    <property type="entry name" value="PKD domain"/>
    <property type="match status" value="1"/>
</dbReference>
<dbReference type="EMBL" id="QHKO01000006">
    <property type="protein sequence ID" value="RAL21201.1"/>
    <property type="molecule type" value="Genomic_DNA"/>
</dbReference>
<comment type="caution">
    <text evidence="2">The sequence shown here is derived from an EMBL/GenBank/DDBJ whole genome shotgun (WGS) entry which is preliminary data.</text>
</comment>
<evidence type="ECO:0000313" key="3">
    <source>
        <dbReference type="Proteomes" id="UP000249169"/>
    </source>
</evidence>
<keyword evidence="1" id="KW-0732">Signal</keyword>
<dbReference type="AlphaFoldDB" id="A0A328C366"/>
<protein>
    <recommendedName>
        <fullName evidence="4">Choice-of-anchor D domain-containing protein</fullName>
    </recommendedName>
</protein>
<sequence>MFTPLHFSPAASRRTTLLTFLLLALSSLGLGCGDDDGDGNLSELNAPSILVSPSEYTFPETPIGEREEVTLTISNGGASTLNITGMELVDESPTPQFRRGQGFLRTLQIPAGGSHDVSVSYIPVSAAPSRAEIVINSNDPNNGEVIVELSTPQLGPQIFSPQIVRFNRLPAGEEAWQRTTVSNIGTTPLNISEVLSGQNSDFDITFPAPGAELAELESDTDRWPGTLEPGESFDIRVWFRPINNNPSTGEITILSNDPRSSTFTIDLVGNSGSPCMEVDSGELLDFGASSAGQVGRRSVVITNCSAETPLTLTDIAITEDPEGVFDLNLEPLPGALPASPVILNPSRSATFQVLFAPESETASYQGTMVIESDDPVASPYEVELMGEGTDNECPVAIAEGRIANTTRTFTEGTALPLNTIELLGGSSFDPDGQIQFYEWSILEAPENSQARLSPSPNIQDPSLYLDLAGTYVVELVVFDNQGVASCGESATVTIQAIPEDDVHIQLVWDAPGVSNPTPDAGVDLDLHYRHPNGRWNGDGSVYWNKRAPNWGNPEDTRDDPRLDIDDTCCGGPENINHSNPESGLEYGVGVYYFTDRGLGAAYATVRIYIRGELRFQLRNKYIPSEGHFWHVANIRWPSTDVYRRDVLDFGFPVQ</sequence>
<dbReference type="Gene3D" id="2.60.40.10">
    <property type="entry name" value="Immunoglobulins"/>
    <property type="match status" value="4"/>
</dbReference>
<accession>A0A328C366</accession>
<dbReference type="InterPro" id="IPR035986">
    <property type="entry name" value="PKD_dom_sf"/>
</dbReference>
<gene>
    <name evidence="2" type="ORF">DL240_13800</name>
</gene>